<keyword evidence="4" id="KW-1185">Reference proteome</keyword>
<dbReference type="EMBL" id="RKLT01000005">
    <property type="protein sequence ID" value="MBX0296129.1"/>
    <property type="molecule type" value="Genomic_DNA"/>
</dbReference>
<dbReference type="InterPro" id="IPR013021">
    <property type="entry name" value="Myo-inos-1-P_Synthase_GAPDH"/>
</dbReference>
<feature type="domain" description="Myo-inositol-1-phosphate synthase GAPDH-like" evidence="2">
    <location>
        <begin position="233"/>
        <end position="337"/>
    </location>
</feature>
<dbReference type="Pfam" id="PF07994">
    <property type="entry name" value="NAD_binding_5"/>
    <property type="match status" value="1"/>
</dbReference>
<dbReference type="GO" id="GO:0004512">
    <property type="term" value="F:inositol-3-phosphate synthase activity"/>
    <property type="evidence" value="ECO:0007669"/>
    <property type="project" value="InterPro"/>
</dbReference>
<comment type="similarity">
    <text evidence="1">Belongs to the myo-inositol 1-phosphate synthase family.</text>
</comment>
<evidence type="ECO:0000313" key="4">
    <source>
        <dbReference type="Proteomes" id="UP001430455"/>
    </source>
</evidence>
<dbReference type="PIRSF" id="PIRSF015578">
    <property type="entry name" value="Myoinos-ppht_syn"/>
    <property type="match status" value="1"/>
</dbReference>
<comment type="caution">
    <text evidence="3">The sequence shown here is derived from an EMBL/GenBank/DDBJ whole genome shotgun (WGS) entry which is preliminary data.</text>
</comment>
<dbReference type="GO" id="GO:0006021">
    <property type="term" value="P:inositol biosynthetic process"/>
    <property type="evidence" value="ECO:0007669"/>
    <property type="project" value="InterPro"/>
</dbReference>
<dbReference type="InterPro" id="IPR036291">
    <property type="entry name" value="NAD(P)-bd_dom_sf"/>
</dbReference>
<dbReference type="PANTHER" id="PTHR11510">
    <property type="entry name" value="MYO-INOSITOL-1 PHOSPHATE SYNTHASE"/>
    <property type="match status" value="1"/>
</dbReference>
<dbReference type="SUPFAM" id="SSF55347">
    <property type="entry name" value="Glyceraldehyde-3-phosphate dehydrogenase-like, C-terminal domain"/>
    <property type="match status" value="1"/>
</dbReference>
<dbReference type="Proteomes" id="UP001430455">
    <property type="component" value="Unassembled WGS sequence"/>
</dbReference>
<evidence type="ECO:0000313" key="3">
    <source>
        <dbReference type="EMBL" id="MBX0296129.1"/>
    </source>
</evidence>
<organism evidence="3 4">
    <name type="scientific">Haloarcula nitratireducens</name>
    <dbReference type="NCBI Taxonomy" id="2487749"/>
    <lineage>
        <taxon>Archaea</taxon>
        <taxon>Methanobacteriati</taxon>
        <taxon>Methanobacteriota</taxon>
        <taxon>Stenosarchaea group</taxon>
        <taxon>Halobacteria</taxon>
        <taxon>Halobacteriales</taxon>
        <taxon>Haloarculaceae</taxon>
        <taxon>Haloarcula</taxon>
    </lineage>
</organism>
<dbReference type="AlphaFoldDB" id="A0AAW4PE34"/>
<reference evidence="3 4" key="1">
    <citation type="submission" date="2021-06" db="EMBL/GenBank/DDBJ databases">
        <title>Halomicroarcula sp. a new haloarchaeum isolated from saline soil.</title>
        <authorList>
            <person name="Duran-Viseras A."/>
            <person name="Sanchez-Porro C."/>
            <person name="Ventosa A."/>
        </authorList>
    </citation>
    <scope>NUCLEOTIDE SEQUENCE [LARGE SCALE GENOMIC DNA]</scope>
    <source>
        <strain evidence="3 4">F27</strain>
    </source>
</reference>
<proteinExistence type="inferred from homology"/>
<gene>
    <name evidence="3" type="ORF">EGH23_14715</name>
</gene>
<name>A0AAW4PE34_9EURY</name>
<protein>
    <submittedName>
        <fullName evidence="3">Inositol-3-phosphate synthase</fullName>
    </submittedName>
</protein>
<dbReference type="InterPro" id="IPR002587">
    <property type="entry name" value="Myo-inos-1-P_Synthase"/>
</dbReference>
<dbReference type="SUPFAM" id="SSF51735">
    <property type="entry name" value="NAD(P)-binding Rossmann-fold domains"/>
    <property type="match status" value="1"/>
</dbReference>
<dbReference type="GO" id="GO:0008654">
    <property type="term" value="P:phospholipid biosynthetic process"/>
    <property type="evidence" value="ECO:0007669"/>
    <property type="project" value="InterPro"/>
</dbReference>
<accession>A0AAW4PE34</accession>
<dbReference type="Pfam" id="PF01658">
    <property type="entry name" value="Inos-1-P_synth"/>
    <property type="match status" value="1"/>
</dbReference>
<evidence type="ECO:0000256" key="1">
    <source>
        <dbReference type="ARBA" id="ARBA00010813"/>
    </source>
</evidence>
<dbReference type="Gene3D" id="3.30.360.10">
    <property type="entry name" value="Dihydrodipicolinate Reductase, domain 2"/>
    <property type="match status" value="1"/>
</dbReference>
<sequence length="402" mass="43967">MTETGVWLIGARGNVATTAITGARAMARGETDTTGLVTGRAPYSKLALPDIEGFVFGGHDVRERSLLETARGLSENGVPKPDVVEEVADDLRAIDDRIETGTAINCGTAVDDLADRESLEDRLAVGEVVDQIRDDYESFGRGHDLDRLVVVNVASTEPPLEDPDRYDTREAVERAIENDDRELPASALYAYAALVDGHPYVNFTPSTGSALGGLEELARERAVPHTGRDAKTGETLVKSALAPMFAGRNLRVKAWEGHNILGNGDGKVLEDDRNKAGKIASKGDVLSSLLPDIGHNRVRIDYTPSLDDWKTAWDYIHFEGFLNTEMKMQFTWEGSDSALAAPLVLDLVRLLAHADEHDESGLQPQLASFFKAPLGVEEHNLSRQFAMLDEYVERHTTEVMSE</sequence>
<evidence type="ECO:0000259" key="2">
    <source>
        <dbReference type="Pfam" id="PF01658"/>
    </source>
</evidence>
<dbReference type="RefSeq" id="WP_220580748.1">
    <property type="nucleotide sequence ID" value="NZ_RKLT01000005.1"/>
</dbReference>
<dbReference type="Gene3D" id="3.40.50.720">
    <property type="entry name" value="NAD(P)-binding Rossmann-like Domain"/>
    <property type="match status" value="1"/>
</dbReference>